<feature type="region of interest" description="Disordered" evidence="4">
    <location>
        <begin position="787"/>
        <end position="817"/>
    </location>
</feature>
<dbReference type="GO" id="GO:0140664">
    <property type="term" value="F:ATP-dependent DNA damage sensor activity"/>
    <property type="evidence" value="ECO:0007669"/>
    <property type="project" value="InterPro"/>
</dbReference>
<dbReference type="Gene3D" id="3.30.1540.20">
    <property type="entry name" value="MutL, C-terminal domain, dimerisation subdomain"/>
    <property type="match status" value="1"/>
</dbReference>
<feature type="compositionally biased region" description="Basic and acidic residues" evidence="4">
    <location>
        <begin position="806"/>
        <end position="815"/>
    </location>
</feature>
<dbReference type="SMART" id="SM01340">
    <property type="entry name" value="DNA_mis_repair"/>
    <property type="match status" value="1"/>
</dbReference>
<dbReference type="Gene3D" id="3.30.1370.100">
    <property type="entry name" value="MutL, C-terminal domain, regulatory subdomain"/>
    <property type="match status" value="1"/>
</dbReference>
<dbReference type="PANTHER" id="PTHR10073">
    <property type="entry name" value="DNA MISMATCH REPAIR PROTEIN MLH, PMS, MUTL"/>
    <property type="match status" value="1"/>
</dbReference>
<dbReference type="SUPFAM" id="SSF55874">
    <property type="entry name" value="ATPase domain of HSP90 chaperone/DNA topoisomerase II/histidine kinase"/>
    <property type="match status" value="1"/>
</dbReference>
<evidence type="ECO:0000259" key="5">
    <source>
        <dbReference type="SMART" id="SM00853"/>
    </source>
</evidence>
<dbReference type="GO" id="GO:0006298">
    <property type="term" value="P:mismatch repair"/>
    <property type="evidence" value="ECO:0007669"/>
    <property type="project" value="InterPro"/>
</dbReference>
<dbReference type="Pfam" id="PF08676">
    <property type="entry name" value="MutL_C"/>
    <property type="match status" value="1"/>
</dbReference>
<dbReference type="Gene3D" id="3.30.565.10">
    <property type="entry name" value="Histidine kinase-like ATPase, C-terminal domain"/>
    <property type="match status" value="1"/>
</dbReference>
<dbReference type="InterPro" id="IPR014790">
    <property type="entry name" value="MutL_C"/>
</dbReference>
<dbReference type="Pfam" id="PF01119">
    <property type="entry name" value="DNA_mis_repair"/>
    <property type="match status" value="1"/>
</dbReference>
<dbReference type="Gene3D" id="3.30.230.10">
    <property type="match status" value="1"/>
</dbReference>
<keyword evidence="2" id="KW-0227">DNA damage</keyword>
<dbReference type="InterPro" id="IPR002099">
    <property type="entry name" value="MutL/Mlh/PMS"/>
</dbReference>
<dbReference type="InterPro" id="IPR042120">
    <property type="entry name" value="MutL_C_dimsub"/>
</dbReference>
<dbReference type="InterPro" id="IPR014721">
    <property type="entry name" value="Ribsml_uS5_D2-typ_fold_subgr"/>
</dbReference>
<dbReference type="FunFam" id="3.30.565.10:FF:000003">
    <property type="entry name" value="DNA mismatch repair endonuclease MutL"/>
    <property type="match status" value="1"/>
</dbReference>
<comment type="similarity">
    <text evidence="1">Belongs to the DNA mismatch repair MutL/HexB family.</text>
</comment>
<dbReference type="InterPro" id="IPR038973">
    <property type="entry name" value="MutL/Mlh/Pms-like"/>
</dbReference>
<feature type="compositionally biased region" description="Polar residues" evidence="4">
    <location>
        <begin position="795"/>
        <end position="805"/>
    </location>
</feature>
<dbReference type="InterPro" id="IPR036890">
    <property type="entry name" value="HATPase_C_sf"/>
</dbReference>
<protein>
    <submittedName>
        <fullName evidence="7">DNA mismatch repair protein MLH3</fullName>
    </submittedName>
</protein>
<dbReference type="CDD" id="cd16926">
    <property type="entry name" value="HATPase_MutL-MLH-PMS-like"/>
    <property type="match status" value="1"/>
</dbReference>
<dbReference type="GO" id="GO:0032300">
    <property type="term" value="C:mismatch repair complex"/>
    <property type="evidence" value="ECO:0007669"/>
    <property type="project" value="InterPro"/>
</dbReference>
<evidence type="ECO:0000256" key="1">
    <source>
        <dbReference type="ARBA" id="ARBA00006082"/>
    </source>
</evidence>
<dbReference type="InterPro" id="IPR020568">
    <property type="entry name" value="Ribosomal_Su5_D2-typ_SF"/>
</dbReference>
<dbReference type="SUPFAM" id="SSF118116">
    <property type="entry name" value="DNA mismatch repair protein MutL"/>
    <property type="match status" value="1"/>
</dbReference>
<dbReference type="AlphaFoldDB" id="A0A2P2LHD1"/>
<dbReference type="GO" id="GO:0005524">
    <property type="term" value="F:ATP binding"/>
    <property type="evidence" value="ECO:0007669"/>
    <property type="project" value="InterPro"/>
</dbReference>
<dbReference type="NCBIfam" id="TIGR00585">
    <property type="entry name" value="mutl"/>
    <property type="match status" value="1"/>
</dbReference>
<dbReference type="InterPro" id="IPR042121">
    <property type="entry name" value="MutL_C_regsub"/>
</dbReference>
<evidence type="ECO:0000259" key="6">
    <source>
        <dbReference type="SMART" id="SM01340"/>
    </source>
</evidence>
<dbReference type="PROSITE" id="PS00058">
    <property type="entry name" value="DNA_MISMATCH_REPAIR_1"/>
    <property type="match status" value="1"/>
</dbReference>
<feature type="domain" description="MutL C-terminal dimerisation" evidence="5">
    <location>
        <begin position="989"/>
        <end position="1149"/>
    </location>
</feature>
<reference evidence="7" key="1">
    <citation type="submission" date="2018-02" db="EMBL/GenBank/DDBJ databases">
        <title>Rhizophora mucronata_Transcriptome.</title>
        <authorList>
            <person name="Meera S.P."/>
            <person name="Sreeshan A."/>
            <person name="Augustine A."/>
        </authorList>
    </citation>
    <scope>NUCLEOTIDE SEQUENCE</scope>
    <source>
        <tissue evidence="7">Leaf</tissue>
    </source>
</reference>
<sequence>MEMESINPLPEAVRSSIRSGIILFDLTRVVEELVFNSLDAAATKVSVYVGLGSCCVKVVDNGSGISRDGLVLLGERHVTSKHHHLADIDTPKECFGFRGEALASISDVSLLEIVTKAHGMPNGYRKIVKGSKCLYLGIDDSRKDFGTTVVVRDLFYNQPVRRKYMQSSPKKVLHSVKKCIFRIALVHSKVSFKVADIDSEDELLSTCTSSTLLLLKSGFGIENTSCLHELNASDGVLKLSGYILGPCDGFEIKAFQYVYINSRFVSNSPIHKLLNHLAVRFECPDPRKAFGMCQKVKRSRPQVYPSYIVNLSCSSAFYDLAFEPSKTFVEFKDWFPILSFIEKAIPNLQGDNITPGEFSGHTTDIFLEDDKRKEVDGIASAKEGNSEFAKKYDKQNHQPSCHLASPPVTKNSNSIFNWEHDEALLKEFCIDVSEVKEQQADMESAGQSGYCLESLNDSPSKHFPRMMQKGDPHLLISDDKIVLADDHCVDDRFTTRERSMDNVEDHILNLEWPKGSPNIVSGARNIRRFSLASDEMNDELELCRRNDNSFVESCSSRANLAFDGALFASDEAFESSMYGLKTKRRRVCVHENAEFLKSSSTSKNFDIFPSTLIQDEVLCAPWFPLHTMGVDVPSDFDFLSESPTKSFSSHGEPFVEKKDLASDSIVHVGALFQDRAWDVEHIPLEDAHKWSSGSGKRATYGHFRESKKNKSECAYGIMSKSSSQENCISGCRNTVLNSRDDCHFGKGMYRCLQVHNLHDELSVQQPDVSFVENKADGTFLNSFSEEQKHNKKNESQGNQLGYQNTKQDHVHEDRYRRSHSAPPFYKYKRRFISLHQHSAMNEGKPQSKFFQWGFNSPEADDLKLHFQPNDTENLVFSSRLVFRTYSKKPVIGITPDVSDVQIDEKFEVKQCTQACNSPDEGFMPNEIDKSSKTRTKWRRGCQQMTNNSTSCNIDIQHDILDVSSGFLHLAGNSLVPECIHRNCLEDAKVLHQVDKKFIPIVAGGTLAVIDQHAADERIQLEELRQKVLSGQAKTVTYLDSEEELMLPEIGHQLLLSYAEQIREWGWICNIQAQGSATFTKNLGVLHHQLATISLTGVPCILGVNLSNGDLLEFLQQLADTDGSSSMPPAVLRVLNSKACRGAIMFGDSLLPSQCALIVEELKQTSLCFQCAHGRPTTIPLVNLEALHERIAKLGMSSDCSTGLWHGLCRQELGLERAKRRLRMARSK</sequence>
<dbReference type="Pfam" id="PF13589">
    <property type="entry name" value="HATPase_c_3"/>
    <property type="match status" value="1"/>
</dbReference>
<evidence type="ECO:0000313" key="7">
    <source>
        <dbReference type="EMBL" id="MBX17377.1"/>
    </source>
</evidence>
<name>A0A2P2LHD1_RHIMU</name>
<feature type="domain" description="DNA mismatch repair protein S5" evidence="6">
    <location>
        <begin position="215"/>
        <end position="346"/>
    </location>
</feature>
<organism evidence="7">
    <name type="scientific">Rhizophora mucronata</name>
    <name type="common">Asiatic mangrove</name>
    <dbReference type="NCBI Taxonomy" id="61149"/>
    <lineage>
        <taxon>Eukaryota</taxon>
        <taxon>Viridiplantae</taxon>
        <taxon>Streptophyta</taxon>
        <taxon>Embryophyta</taxon>
        <taxon>Tracheophyta</taxon>
        <taxon>Spermatophyta</taxon>
        <taxon>Magnoliopsida</taxon>
        <taxon>eudicotyledons</taxon>
        <taxon>Gunneridae</taxon>
        <taxon>Pentapetalae</taxon>
        <taxon>rosids</taxon>
        <taxon>fabids</taxon>
        <taxon>Malpighiales</taxon>
        <taxon>Rhizophoraceae</taxon>
        <taxon>Rhizophora</taxon>
    </lineage>
</organism>
<keyword evidence="3" id="KW-0234">DNA repair</keyword>
<dbReference type="GO" id="GO:0016887">
    <property type="term" value="F:ATP hydrolysis activity"/>
    <property type="evidence" value="ECO:0007669"/>
    <property type="project" value="InterPro"/>
</dbReference>
<dbReference type="InterPro" id="IPR014762">
    <property type="entry name" value="DNA_mismatch_repair_CS"/>
</dbReference>
<evidence type="ECO:0000256" key="3">
    <source>
        <dbReference type="ARBA" id="ARBA00023204"/>
    </source>
</evidence>
<dbReference type="GO" id="GO:0030983">
    <property type="term" value="F:mismatched DNA binding"/>
    <property type="evidence" value="ECO:0007669"/>
    <property type="project" value="InterPro"/>
</dbReference>
<proteinExistence type="inferred from homology"/>
<evidence type="ECO:0000256" key="4">
    <source>
        <dbReference type="SAM" id="MobiDB-lite"/>
    </source>
</evidence>
<dbReference type="InterPro" id="IPR037198">
    <property type="entry name" value="MutL_C_sf"/>
</dbReference>
<dbReference type="FunFam" id="3.30.1370.100:FF:000007">
    <property type="entry name" value="MUTL protein homolog 3"/>
    <property type="match status" value="1"/>
</dbReference>
<dbReference type="SMART" id="SM00853">
    <property type="entry name" value="MutL_C"/>
    <property type="match status" value="1"/>
</dbReference>
<accession>A0A2P2LHD1</accession>
<dbReference type="PANTHER" id="PTHR10073:SF47">
    <property type="entry name" value="DNA MISMATCH REPAIR PROTEIN MLH3"/>
    <property type="match status" value="1"/>
</dbReference>
<evidence type="ECO:0000256" key="2">
    <source>
        <dbReference type="ARBA" id="ARBA00022763"/>
    </source>
</evidence>
<dbReference type="InterPro" id="IPR013507">
    <property type="entry name" value="DNA_mismatch_S5_2-like"/>
</dbReference>
<dbReference type="SUPFAM" id="SSF54211">
    <property type="entry name" value="Ribosomal protein S5 domain 2-like"/>
    <property type="match status" value="1"/>
</dbReference>
<dbReference type="EMBL" id="GGEC01036893">
    <property type="protein sequence ID" value="MBX17377.1"/>
    <property type="molecule type" value="Transcribed_RNA"/>
</dbReference>